<sequence length="53" mass="5587">MSSARSTVRSYLSVAVTALLGRGLTTRTRIGALVPVLSGPLTMVNLRQEARSA</sequence>
<dbReference type="Proteomes" id="UP001066327">
    <property type="component" value="Unassembled WGS sequence"/>
</dbReference>
<organism evidence="2 4">
    <name type="scientific">Rhodococcus opacus</name>
    <name type="common">Nocardia opaca</name>
    <dbReference type="NCBI Taxonomy" id="37919"/>
    <lineage>
        <taxon>Bacteria</taxon>
        <taxon>Bacillati</taxon>
        <taxon>Actinomycetota</taxon>
        <taxon>Actinomycetes</taxon>
        <taxon>Mycobacteriales</taxon>
        <taxon>Nocardiaceae</taxon>
        <taxon>Rhodococcus</taxon>
    </lineage>
</organism>
<name>A0AAX3YU95_RHOOP</name>
<dbReference type="AlphaFoldDB" id="A0AAX3YU95"/>
<keyword evidence="2" id="KW-0614">Plasmid</keyword>
<gene>
    <name evidence="1" type="ORF">O4328_20325</name>
    <name evidence="2" type="ORF">Q5707_42070</name>
</gene>
<protein>
    <submittedName>
        <fullName evidence="2">Uncharacterized protein</fullName>
    </submittedName>
</protein>
<reference evidence="1" key="1">
    <citation type="submission" date="2022-12" db="EMBL/GenBank/DDBJ databases">
        <authorList>
            <person name="Krivoruchko A.V."/>
            <person name="Elkin A."/>
        </authorList>
    </citation>
    <scope>NUCLEOTIDE SEQUENCE</scope>
    <source>
        <strain evidence="1">IEGM 249</strain>
    </source>
</reference>
<keyword evidence="3" id="KW-1185">Reference proteome</keyword>
<reference evidence="2" key="2">
    <citation type="submission" date="2023-07" db="EMBL/GenBank/DDBJ databases">
        <title>Genomic analysis of Rhodococcus opacus VOC-14 with glycol ethers degradation activity.</title>
        <authorList>
            <person name="Narkevich D.A."/>
            <person name="Hlushen A.M."/>
            <person name="Akhremchuk A.E."/>
            <person name="Sikolenko M.A."/>
            <person name="Valentovich L.N."/>
        </authorList>
    </citation>
    <scope>NUCLEOTIDE SEQUENCE</scope>
    <source>
        <strain evidence="2">VOC-14</strain>
        <plasmid evidence="2">pRho-VOC14-L</plasmid>
    </source>
</reference>
<dbReference type="RefSeq" id="WP_269591516.1">
    <property type="nucleotide sequence ID" value="NZ_CP130956.1"/>
</dbReference>
<accession>A0AAX3YU95</accession>
<evidence type="ECO:0000313" key="3">
    <source>
        <dbReference type="Proteomes" id="UP001066327"/>
    </source>
</evidence>
<evidence type="ECO:0000313" key="4">
    <source>
        <dbReference type="Proteomes" id="UP001231166"/>
    </source>
</evidence>
<evidence type="ECO:0000313" key="2">
    <source>
        <dbReference type="EMBL" id="WLF52034.1"/>
    </source>
</evidence>
<evidence type="ECO:0000313" key="1">
    <source>
        <dbReference type="EMBL" id="MCZ4586014.1"/>
    </source>
</evidence>
<geneLocation type="plasmid" evidence="2 4">
    <name>pRho-VOC14-L</name>
</geneLocation>
<dbReference type="Proteomes" id="UP001231166">
    <property type="component" value="Plasmid pRho-VOC14-L"/>
</dbReference>
<dbReference type="EMBL" id="CP130956">
    <property type="protein sequence ID" value="WLF52034.1"/>
    <property type="molecule type" value="Genomic_DNA"/>
</dbReference>
<proteinExistence type="predicted"/>
<dbReference type="EMBL" id="JAPWIS010000010">
    <property type="protein sequence ID" value="MCZ4586014.1"/>
    <property type="molecule type" value="Genomic_DNA"/>
</dbReference>